<comment type="similarity">
    <text evidence="1">Belongs to the ATP-dependent AMP-binding enzyme family.</text>
</comment>
<evidence type="ECO:0000259" key="2">
    <source>
        <dbReference type="Pfam" id="PF00501"/>
    </source>
</evidence>
<proteinExistence type="inferred from homology"/>
<dbReference type="EMBL" id="JADCTT010000003">
    <property type="protein sequence ID" value="KAF9755635.1"/>
    <property type="molecule type" value="Genomic_DNA"/>
</dbReference>
<dbReference type="AlphaFoldDB" id="A0A8H7NHA9"/>
<dbReference type="GO" id="GO:0006631">
    <property type="term" value="P:fatty acid metabolic process"/>
    <property type="evidence" value="ECO:0007669"/>
    <property type="project" value="TreeGrafter"/>
</dbReference>
<gene>
    <name evidence="3" type="ORF">IM811_011076</name>
</gene>
<dbReference type="Pfam" id="PF00501">
    <property type="entry name" value="AMP-binding"/>
    <property type="match status" value="1"/>
</dbReference>
<dbReference type="PANTHER" id="PTHR43201:SF8">
    <property type="entry name" value="ACYL-COA SYNTHETASE FAMILY MEMBER 3"/>
    <property type="match status" value="1"/>
</dbReference>
<name>A0A8H7NHA9_BIOOC</name>
<dbReference type="PANTHER" id="PTHR43201">
    <property type="entry name" value="ACYL-COA SYNTHETASE"/>
    <property type="match status" value="1"/>
</dbReference>
<dbReference type="Proteomes" id="UP000616885">
    <property type="component" value="Unassembled WGS sequence"/>
</dbReference>
<dbReference type="Gene3D" id="3.40.50.12780">
    <property type="entry name" value="N-terminal domain of ligase-like"/>
    <property type="match status" value="1"/>
</dbReference>
<evidence type="ECO:0000313" key="4">
    <source>
        <dbReference type="Proteomes" id="UP000616885"/>
    </source>
</evidence>
<comment type="caution">
    <text evidence="3">The sequence shown here is derived from an EMBL/GenBank/DDBJ whole genome shotgun (WGS) entry which is preliminary data.</text>
</comment>
<dbReference type="GO" id="GO:0031956">
    <property type="term" value="F:medium-chain fatty acid-CoA ligase activity"/>
    <property type="evidence" value="ECO:0007669"/>
    <property type="project" value="TreeGrafter"/>
</dbReference>
<reference evidence="3" key="1">
    <citation type="submission" date="2020-10" db="EMBL/GenBank/DDBJ databases">
        <title>High-Quality Genome Resource of Clonostachys rosea strain S41 by Oxford Nanopore Long-Read Sequencing.</title>
        <authorList>
            <person name="Wang H."/>
        </authorList>
    </citation>
    <scope>NUCLEOTIDE SEQUENCE</scope>
    <source>
        <strain evidence="3">S41</strain>
    </source>
</reference>
<evidence type="ECO:0000313" key="3">
    <source>
        <dbReference type="EMBL" id="KAF9755635.1"/>
    </source>
</evidence>
<organism evidence="3 4">
    <name type="scientific">Bionectria ochroleuca</name>
    <name type="common">Gliocladium roseum</name>
    <dbReference type="NCBI Taxonomy" id="29856"/>
    <lineage>
        <taxon>Eukaryota</taxon>
        <taxon>Fungi</taxon>
        <taxon>Dikarya</taxon>
        <taxon>Ascomycota</taxon>
        <taxon>Pezizomycotina</taxon>
        <taxon>Sordariomycetes</taxon>
        <taxon>Hypocreomycetidae</taxon>
        <taxon>Hypocreales</taxon>
        <taxon>Bionectriaceae</taxon>
        <taxon>Clonostachys</taxon>
    </lineage>
</organism>
<feature type="domain" description="AMP-dependent synthetase/ligase" evidence="2">
    <location>
        <begin position="13"/>
        <end position="266"/>
    </location>
</feature>
<dbReference type="InterPro" id="IPR000873">
    <property type="entry name" value="AMP-dep_synth/lig_dom"/>
</dbReference>
<dbReference type="InterPro" id="IPR042099">
    <property type="entry name" value="ANL_N_sf"/>
</dbReference>
<sequence>MSPTLKTHLTSLEKSTAKHPSAAALKIPHWAEDGVFCGWKTITFSQFLNDVENTARYWANELLQRGIKERDIVGIWVKGVSYLDAVQIWGIARAGYIPQLISLRLTHLDVVYDVLKLAGAKAVVFDPTFLQTLEADMVALPVVDTRSMSLENLPLPQPWVPSEQSDIVMIYHSSGTTSGRPKIVPLTARWVDHAIESVEPIFRGLEGQQVVASHGSFCHIAAAMSLMGCHGLGHCVILSKDIPPSPAEIKSMVTEYGLTVLFLFPLSCQKVCGRLA</sequence>
<dbReference type="SUPFAM" id="SSF56801">
    <property type="entry name" value="Acetyl-CoA synthetase-like"/>
    <property type="match status" value="1"/>
</dbReference>
<accession>A0A8H7NHA9</accession>
<evidence type="ECO:0000256" key="1">
    <source>
        <dbReference type="ARBA" id="ARBA00006432"/>
    </source>
</evidence>
<protein>
    <recommendedName>
        <fullName evidence="2">AMP-dependent synthetase/ligase domain-containing protein</fullName>
    </recommendedName>
</protein>